<dbReference type="EMBL" id="RAPQ01000008">
    <property type="protein sequence ID" value="RKE04918.1"/>
    <property type="molecule type" value="Genomic_DNA"/>
</dbReference>
<feature type="transmembrane region" description="Helical" evidence="1">
    <location>
        <begin position="36"/>
        <end position="54"/>
    </location>
</feature>
<keyword evidence="1" id="KW-1133">Transmembrane helix</keyword>
<proteinExistence type="predicted"/>
<keyword evidence="3" id="KW-1185">Reference proteome</keyword>
<reference evidence="2 3" key="1">
    <citation type="submission" date="2018-09" db="EMBL/GenBank/DDBJ databases">
        <title>Genomic Encyclopedia of Archaeal and Bacterial Type Strains, Phase II (KMG-II): from individual species to whole genera.</title>
        <authorList>
            <person name="Goeker M."/>
        </authorList>
    </citation>
    <scope>NUCLEOTIDE SEQUENCE [LARGE SCALE GENOMIC DNA]</scope>
    <source>
        <strain evidence="2 3">DSM 21950</strain>
    </source>
</reference>
<protein>
    <submittedName>
        <fullName evidence="2">Uncharacterized protein</fullName>
    </submittedName>
</protein>
<name>A0A419XAY5_9BACT</name>
<dbReference type="Proteomes" id="UP000284531">
    <property type="component" value="Unassembled WGS sequence"/>
</dbReference>
<organism evidence="2 3">
    <name type="scientific">Marinifilum flexuosum</name>
    <dbReference type="NCBI Taxonomy" id="1117708"/>
    <lineage>
        <taxon>Bacteria</taxon>
        <taxon>Pseudomonadati</taxon>
        <taxon>Bacteroidota</taxon>
        <taxon>Bacteroidia</taxon>
        <taxon>Marinilabiliales</taxon>
        <taxon>Marinifilaceae</taxon>
    </lineage>
</organism>
<keyword evidence="1" id="KW-0472">Membrane</keyword>
<comment type="caution">
    <text evidence="2">The sequence shown here is derived from an EMBL/GenBank/DDBJ whole genome shotgun (WGS) entry which is preliminary data.</text>
</comment>
<feature type="transmembrane region" description="Helical" evidence="1">
    <location>
        <begin position="12"/>
        <end position="30"/>
    </location>
</feature>
<evidence type="ECO:0000313" key="3">
    <source>
        <dbReference type="Proteomes" id="UP000284531"/>
    </source>
</evidence>
<evidence type="ECO:0000256" key="1">
    <source>
        <dbReference type="SAM" id="Phobius"/>
    </source>
</evidence>
<accession>A0A419XAY5</accession>
<keyword evidence="1" id="KW-0812">Transmembrane</keyword>
<dbReference type="AlphaFoldDB" id="A0A419XAY5"/>
<sequence>MRITNRNETLRVAIAIGSVIFLLCDCGIRTMRQCIIVLSIEFYNFSTFPLFKLFKTFRIKRAVSIMKQLFLLV</sequence>
<evidence type="ECO:0000313" key="2">
    <source>
        <dbReference type="EMBL" id="RKE04918.1"/>
    </source>
</evidence>
<gene>
    <name evidence="2" type="ORF">BXY64_1949</name>
</gene>